<evidence type="ECO:0000259" key="7">
    <source>
        <dbReference type="PROSITE" id="PS50022"/>
    </source>
</evidence>
<evidence type="ECO:0000256" key="6">
    <source>
        <dbReference type="ARBA" id="ARBA00033098"/>
    </source>
</evidence>
<organism evidence="8 9">
    <name type="scientific">Desulfosarcina ovata subsp. sediminis</name>
    <dbReference type="NCBI Taxonomy" id="885957"/>
    <lineage>
        <taxon>Bacteria</taxon>
        <taxon>Pseudomonadati</taxon>
        <taxon>Thermodesulfobacteriota</taxon>
        <taxon>Desulfobacteria</taxon>
        <taxon>Desulfobacterales</taxon>
        <taxon>Desulfosarcinaceae</taxon>
        <taxon>Desulfosarcina</taxon>
    </lineage>
</organism>
<keyword evidence="4" id="KW-0746">Sphingolipid metabolism</keyword>
<dbReference type="Gene3D" id="3.20.20.80">
    <property type="entry name" value="Glycosidases"/>
    <property type="match status" value="1"/>
</dbReference>
<name>A0A5K7ZMK2_9BACT</name>
<sequence>MFRFPVANGQKGYFAFSSCGNSKKDFSSYLKWTLVFIVFILQCLISEVDAKELTINIDGNDTGRVFEGVGAVSAGGTTDLLIDYDATIRNDILDFLFLKKFGAGFQHLKVELGGGEGSTCGSEASHAITREEVTNPVSRGYEIWLMAEARQRNPDIILEFLPWNFPYWLSSKYSQDTADYFVSFLELAQTDGSLSLDYVGAAENEAGTNRDWIVNQLRPSLDANGFEDVKIQAPDDDSDHWEIFDSLAYDTEYNDVVDAVGYHYICGRRIGTGEEMVEYEGNPATSLAKNSGKPLWASEEWSASGKTWDYSGGITLARIINKHYVQDRITKTLVWCPINSLYEGLPWSEVGVMSADTPWSGHYDVWPAVWAVAHTTQFAEPGWYYLDGGCGRIRDWTWKDPYVTLKDPNSDHWSMIICTLYTDTLTVNLSGELASEVVHVWKSDESAQFTQLSDIYPIDESFTITLDPSAVYSLTTTTGQQKGTPTQSIPEEQSFPFPYTEDYESYAAGEMPKYHSDQKGSFEVAENIDGKYLVQRVPEEGYLWIWDYDVIKPNTLIGDDQWYDYEISADVWMEGGNAEIGGRVISQELGYRLCLWIDGTWRLYFQTTTLQSGTITDFIAENWHHLVLRLKGDQIQAFIDDALVADVNDNSNISGRAALASTYHQNRFDNVEIIPVELSYPIAQSNMTVSASSEATGYELYRAFDDDSSTFWHTPWGTNEPEHPHWIQIDLGEDHIIEGFRYLPRQDGSTNGIIADYALYISTDGEDWGEPVISGTFAADQNEKLISFDAQEGRYVRLVALSEINGNPWASAAEWTVLSEPNTVDSDGDGILDTLDNCPSIANDLQTDTDGDGTGDVCDNCPSDPAKIDPGVCGCGVADSDSDSDGTLDCNDGCPSDPAKIDPGVCGCGVADSDSDSDGTLDCNDGCPSDPAKIDPGICGCGVADSDSDSDGTLDCNDGCPSDPAKIDPGVCGCGVADSDLDNDGIIDCGGDLCPDDPEKTEPGICGCGTPDVDSDGDGALDCNDGCPWDPDNDSDGDGICGSRLDSEGWQILYYDSQASGYEADLSIDDDAETFWHTQWEPSSPVPPHELQIDLGGTFGLNGMSYLPRQDGILNGTVAAFSLYSRINEGDWELLASGEFSYDGTEKTVTFDPVAADAIRFVAHTEGGGNAWSSVAEIDIIGNVYPVDSDGDGISDPLDNCPWVANDQQTDTDGDGTGDVCDNCPNDPEKTEPGVCGCGTSDIDSDGDGTPDCNDGCPWDPDNDSDGDGICGSVLDPEGWQILYYDSQASGYEADLAIDDDTETFWHTQWVPSSPVPPHELQIDLGGTFGLNGMIYLPRQDGSLNGTVAAFSLYSRINEGDWELLASGDFSYDGAEKTVAFDPVTADAIRFVAHTEGGANAWSSMAELRLIGDMIP</sequence>
<evidence type="ECO:0000256" key="4">
    <source>
        <dbReference type="ARBA" id="ARBA00022919"/>
    </source>
</evidence>
<reference evidence="8 9" key="1">
    <citation type="submission" date="2019-11" db="EMBL/GenBank/DDBJ databases">
        <title>Comparative genomics of hydrocarbon-degrading Desulfosarcina strains.</title>
        <authorList>
            <person name="Watanabe M."/>
            <person name="Kojima H."/>
            <person name="Fukui M."/>
        </authorList>
    </citation>
    <scope>NUCLEOTIDE SEQUENCE [LARGE SCALE GENOMIC DNA]</scope>
    <source>
        <strain evidence="8 9">28bB2T</strain>
    </source>
</reference>
<evidence type="ECO:0000313" key="9">
    <source>
        <dbReference type="Proteomes" id="UP000425960"/>
    </source>
</evidence>
<feature type="domain" description="F5/8 type C" evidence="7">
    <location>
        <begin position="671"/>
        <end position="820"/>
    </location>
</feature>
<dbReference type="Gene3D" id="2.60.120.560">
    <property type="entry name" value="Exo-inulinase, domain 1"/>
    <property type="match status" value="1"/>
</dbReference>
<dbReference type="SUPFAM" id="SSF103647">
    <property type="entry name" value="TSP type-3 repeat"/>
    <property type="match status" value="3"/>
</dbReference>
<feature type="domain" description="F5/8 type C" evidence="7">
    <location>
        <begin position="1263"/>
        <end position="1413"/>
    </location>
</feature>
<dbReference type="InterPro" id="IPR001286">
    <property type="entry name" value="Glyco_hydro_59"/>
</dbReference>
<dbReference type="GO" id="GO:0016020">
    <property type="term" value="C:membrane"/>
    <property type="evidence" value="ECO:0007669"/>
    <property type="project" value="GOC"/>
</dbReference>
<dbReference type="Pfam" id="PF02412">
    <property type="entry name" value="TSP_3"/>
    <property type="match status" value="2"/>
</dbReference>
<evidence type="ECO:0000256" key="1">
    <source>
        <dbReference type="ARBA" id="ARBA00005637"/>
    </source>
</evidence>
<accession>A0A5K7ZMK2</accession>
<gene>
    <name evidence="8" type="ORF">DSCO28_33500</name>
</gene>
<dbReference type="Pfam" id="PF02057">
    <property type="entry name" value="Glyco_hydro_59"/>
    <property type="match status" value="1"/>
</dbReference>
<dbReference type="PANTHER" id="PTHR15172">
    <property type="entry name" value="GALACTOCEREBROSIDASE"/>
    <property type="match status" value="1"/>
</dbReference>
<dbReference type="GO" id="GO:0006683">
    <property type="term" value="P:galactosylceramide catabolic process"/>
    <property type="evidence" value="ECO:0007669"/>
    <property type="project" value="InterPro"/>
</dbReference>
<feature type="domain" description="F5/8 type C" evidence="7">
    <location>
        <begin position="1033"/>
        <end position="1183"/>
    </location>
</feature>
<dbReference type="InterPro" id="IPR017853">
    <property type="entry name" value="GH"/>
</dbReference>
<dbReference type="Gene3D" id="2.60.120.260">
    <property type="entry name" value="Galactose-binding domain-like"/>
    <property type="match status" value="3"/>
</dbReference>
<dbReference type="EC" id="3.2.1.46" evidence="2"/>
<keyword evidence="4" id="KW-0443">Lipid metabolism</keyword>
<dbReference type="InterPro" id="IPR008979">
    <property type="entry name" value="Galactose-bd-like_sf"/>
</dbReference>
<evidence type="ECO:0000256" key="5">
    <source>
        <dbReference type="ARBA" id="ARBA00022963"/>
    </source>
</evidence>
<dbReference type="PANTHER" id="PTHR15172:SF1">
    <property type="entry name" value="GALACTOCEREBROSIDASE"/>
    <property type="match status" value="1"/>
</dbReference>
<dbReference type="InterPro" id="IPR003367">
    <property type="entry name" value="Thrombospondin_3-like_rpt"/>
</dbReference>
<proteinExistence type="inferred from homology"/>
<dbReference type="InterPro" id="IPR013785">
    <property type="entry name" value="Aldolase_TIM"/>
</dbReference>
<dbReference type="KEGG" id="dov:DSCO28_33500"/>
<evidence type="ECO:0000256" key="3">
    <source>
        <dbReference type="ARBA" id="ARBA00022729"/>
    </source>
</evidence>
<dbReference type="Gene3D" id="3.20.20.70">
    <property type="entry name" value="Aldolase class I"/>
    <property type="match status" value="1"/>
</dbReference>
<dbReference type="SMART" id="SM00231">
    <property type="entry name" value="FA58C"/>
    <property type="match status" value="2"/>
</dbReference>
<dbReference type="GO" id="GO:0004336">
    <property type="term" value="F:galactosylceramidase activity"/>
    <property type="evidence" value="ECO:0007669"/>
    <property type="project" value="UniProtKB-EC"/>
</dbReference>
<dbReference type="SUPFAM" id="SSF49785">
    <property type="entry name" value="Galactose-binding domain-like"/>
    <property type="match status" value="3"/>
</dbReference>
<dbReference type="GO" id="GO:0005764">
    <property type="term" value="C:lysosome"/>
    <property type="evidence" value="ECO:0007669"/>
    <property type="project" value="TreeGrafter"/>
</dbReference>
<dbReference type="InterPro" id="IPR028974">
    <property type="entry name" value="TSP_type-3_rpt"/>
</dbReference>
<dbReference type="GO" id="GO:0005509">
    <property type="term" value="F:calcium ion binding"/>
    <property type="evidence" value="ECO:0007669"/>
    <property type="project" value="InterPro"/>
</dbReference>
<dbReference type="GO" id="GO:0007155">
    <property type="term" value="P:cell adhesion"/>
    <property type="evidence" value="ECO:0007669"/>
    <property type="project" value="InterPro"/>
</dbReference>
<dbReference type="EMBL" id="AP021876">
    <property type="protein sequence ID" value="BBO82784.1"/>
    <property type="molecule type" value="Genomic_DNA"/>
</dbReference>
<keyword evidence="3" id="KW-0732">Signal</keyword>
<protein>
    <recommendedName>
        <fullName evidence="2">galactosylceramidase</fullName>
        <ecNumber evidence="2">3.2.1.46</ecNumber>
    </recommendedName>
    <alternativeName>
        <fullName evidence="6">Galactosylceramidase</fullName>
    </alternativeName>
</protein>
<dbReference type="InterPro" id="IPR049161">
    <property type="entry name" value="GH59_cat"/>
</dbReference>
<dbReference type="Pfam" id="PF21708">
    <property type="entry name" value="Glyco_hydro_59_C"/>
    <property type="match status" value="1"/>
</dbReference>
<dbReference type="SUPFAM" id="SSF51445">
    <property type="entry name" value="(Trans)glycosidases"/>
    <property type="match status" value="1"/>
</dbReference>
<dbReference type="Proteomes" id="UP000425960">
    <property type="component" value="Chromosome"/>
</dbReference>
<dbReference type="PROSITE" id="PS50022">
    <property type="entry name" value="FA58C_3"/>
    <property type="match status" value="3"/>
</dbReference>
<dbReference type="Pfam" id="PF00754">
    <property type="entry name" value="F5_F8_type_C"/>
    <property type="match status" value="3"/>
</dbReference>
<evidence type="ECO:0000256" key="2">
    <source>
        <dbReference type="ARBA" id="ARBA00012657"/>
    </source>
</evidence>
<dbReference type="InterPro" id="IPR000421">
    <property type="entry name" value="FA58C"/>
</dbReference>
<keyword evidence="5" id="KW-0442">Lipid degradation</keyword>
<evidence type="ECO:0000313" key="8">
    <source>
        <dbReference type="EMBL" id="BBO82784.1"/>
    </source>
</evidence>
<dbReference type="InterPro" id="IPR049162">
    <property type="entry name" value="GH59_C"/>
</dbReference>
<comment type="similarity">
    <text evidence="1">Belongs to the glycosyl hydrolase 59 family.</text>
</comment>